<dbReference type="InterPro" id="IPR014710">
    <property type="entry name" value="RmlC-like_jellyroll"/>
</dbReference>
<dbReference type="InterPro" id="IPR025499">
    <property type="entry name" value="KdgF"/>
</dbReference>
<dbReference type="PANTHER" id="PTHR40112">
    <property type="entry name" value="H2HPP ISOMERASE"/>
    <property type="match status" value="1"/>
</dbReference>
<accession>A0AAE3ANW8</accession>
<dbReference type="CDD" id="cd02238">
    <property type="entry name" value="cupin_KdgF"/>
    <property type="match status" value="1"/>
</dbReference>
<dbReference type="Gene3D" id="2.60.120.10">
    <property type="entry name" value="Jelly Rolls"/>
    <property type="match status" value="1"/>
</dbReference>
<dbReference type="Proteomes" id="UP001198962">
    <property type="component" value="Unassembled WGS sequence"/>
</dbReference>
<dbReference type="Pfam" id="PF07883">
    <property type="entry name" value="Cupin_2"/>
    <property type="match status" value="1"/>
</dbReference>
<reference evidence="2" key="1">
    <citation type="submission" date="2021-10" db="EMBL/GenBank/DDBJ databases">
        <title>Anaerobic single-cell dispensing facilitates the cultivation of human gut bacteria.</title>
        <authorList>
            <person name="Afrizal A."/>
        </authorList>
    </citation>
    <scope>NUCLEOTIDE SEQUENCE</scope>
    <source>
        <strain evidence="2">CLA-AA-H274</strain>
    </source>
</reference>
<dbReference type="RefSeq" id="WP_308450861.1">
    <property type="nucleotide sequence ID" value="NZ_JAJEPU010000009.1"/>
</dbReference>
<dbReference type="PANTHER" id="PTHR40112:SF1">
    <property type="entry name" value="H2HPP ISOMERASE"/>
    <property type="match status" value="1"/>
</dbReference>
<dbReference type="InterPro" id="IPR011051">
    <property type="entry name" value="RmlC_Cupin_sf"/>
</dbReference>
<dbReference type="SUPFAM" id="SSF51182">
    <property type="entry name" value="RmlC-like cupins"/>
    <property type="match status" value="1"/>
</dbReference>
<dbReference type="AlphaFoldDB" id="A0AAE3ANW8"/>
<dbReference type="EMBL" id="JAJEPU010000009">
    <property type="protein sequence ID" value="MCC2164141.1"/>
    <property type="molecule type" value="Genomic_DNA"/>
</dbReference>
<dbReference type="InterPro" id="IPR052535">
    <property type="entry name" value="Bacilysin_H2HPP_isomerase"/>
</dbReference>
<sequence length="110" mass="12502">MLDQRWVFHQNVKPEQAGEGVTRRVLAYSKDLMCVENTFEEGAVGALHHHPHTQITYVVSGEFEFDIDGEKHTVKTGDTMLKMNDVVHGCICKKAGILLDIFNPMREDFV</sequence>
<evidence type="ECO:0000313" key="2">
    <source>
        <dbReference type="EMBL" id="MCC2164141.1"/>
    </source>
</evidence>
<organism evidence="2 3">
    <name type="scientific">Brotaphodocola catenula</name>
    <dbReference type="NCBI Taxonomy" id="2885361"/>
    <lineage>
        <taxon>Bacteria</taxon>
        <taxon>Bacillati</taxon>
        <taxon>Bacillota</taxon>
        <taxon>Clostridia</taxon>
        <taxon>Lachnospirales</taxon>
        <taxon>Lachnospiraceae</taxon>
        <taxon>Brotaphodocola</taxon>
    </lineage>
</organism>
<gene>
    <name evidence="2" type="ORF">LKD32_04435</name>
</gene>
<keyword evidence="3" id="KW-1185">Reference proteome</keyword>
<protein>
    <submittedName>
        <fullName evidence="2">Cupin domain-containing protein</fullName>
    </submittedName>
</protein>
<comment type="caution">
    <text evidence="2">The sequence shown here is derived from an EMBL/GenBank/DDBJ whole genome shotgun (WGS) entry which is preliminary data.</text>
</comment>
<evidence type="ECO:0000313" key="3">
    <source>
        <dbReference type="Proteomes" id="UP001198962"/>
    </source>
</evidence>
<name>A0AAE3ANW8_9FIRM</name>
<dbReference type="InterPro" id="IPR013096">
    <property type="entry name" value="Cupin_2"/>
</dbReference>
<feature type="domain" description="Cupin type-2" evidence="1">
    <location>
        <begin position="38"/>
        <end position="96"/>
    </location>
</feature>
<dbReference type="PIRSF" id="PIRSF029883">
    <property type="entry name" value="KdgF"/>
    <property type="match status" value="1"/>
</dbReference>
<evidence type="ECO:0000259" key="1">
    <source>
        <dbReference type="Pfam" id="PF07883"/>
    </source>
</evidence>
<proteinExistence type="predicted"/>